<dbReference type="EMBL" id="NIVC01001401">
    <property type="protein sequence ID" value="PAA68375.1"/>
    <property type="molecule type" value="Genomic_DNA"/>
</dbReference>
<dbReference type="GO" id="GO:0042254">
    <property type="term" value="P:ribosome biogenesis"/>
    <property type="evidence" value="ECO:0007669"/>
    <property type="project" value="UniProtKB-KW"/>
</dbReference>
<dbReference type="Pfam" id="PF17835">
    <property type="entry name" value="NOG1_N"/>
    <property type="match status" value="1"/>
</dbReference>
<keyword evidence="4" id="KW-0342">GTP-binding</keyword>
<dbReference type="InterPro" id="IPR012973">
    <property type="entry name" value="NOG_C"/>
</dbReference>
<evidence type="ECO:0000256" key="4">
    <source>
        <dbReference type="ARBA" id="ARBA00023134"/>
    </source>
</evidence>
<evidence type="ECO:0000256" key="7">
    <source>
        <dbReference type="SAM" id="MobiDB-lite"/>
    </source>
</evidence>
<dbReference type="CDD" id="cd01897">
    <property type="entry name" value="NOG"/>
    <property type="match status" value="1"/>
</dbReference>
<dbReference type="OrthoDB" id="415015at2759"/>
<reference evidence="9 12" key="1">
    <citation type="submission" date="2017-06" db="EMBL/GenBank/DDBJ databases">
        <title>A platform for efficient transgenesis in Macrostomum lignano, a flatworm model organism for stem cell research.</title>
        <authorList>
            <person name="Berezikov E."/>
        </authorList>
    </citation>
    <scope>NUCLEOTIDE SEQUENCE [LARGE SCALE GENOMIC DNA]</scope>
    <source>
        <strain evidence="9">DV1</strain>
        <tissue evidence="9">Whole organism</tissue>
    </source>
</reference>
<evidence type="ECO:0000256" key="2">
    <source>
        <dbReference type="ARBA" id="ARBA00022517"/>
    </source>
</evidence>
<comment type="similarity">
    <text evidence="6">Belongs to the TRAFAC class OBG-HflX-like GTPase superfamily. OBG GTPase family. NOG subfamily.</text>
</comment>
<feature type="compositionally biased region" description="Acidic residues" evidence="7">
    <location>
        <begin position="523"/>
        <end position="538"/>
    </location>
</feature>
<dbReference type="InterPro" id="IPR024926">
    <property type="entry name" value="NOG1"/>
</dbReference>
<comment type="caution">
    <text evidence="9">The sequence shown here is derived from an EMBL/GenBank/DDBJ whole genome shotgun (WGS) entry which is preliminary data.</text>
</comment>
<dbReference type="InterPro" id="IPR041623">
    <property type="entry name" value="NOG1_N"/>
</dbReference>
<dbReference type="FunFam" id="3.40.50.300:FF:000496">
    <property type="entry name" value="Nucleolar GTP-binding protein 1"/>
    <property type="match status" value="1"/>
</dbReference>
<keyword evidence="5 6" id="KW-0539">Nucleus</keyword>
<dbReference type="GO" id="GO:0005525">
    <property type="term" value="F:GTP binding"/>
    <property type="evidence" value="ECO:0007669"/>
    <property type="project" value="UniProtKB-KW"/>
</dbReference>
<keyword evidence="3" id="KW-0547">Nucleotide-binding</keyword>
<evidence type="ECO:0000259" key="8">
    <source>
        <dbReference type="PROSITE" id="PS51710"/>
    </source>
</evidence>
<dbReference type="EMBL" id="NIVC01002145">
    <property type="protein sequence ID" value="PAA60497.1"/>
    <property type="molecule type" value="Genomic_DNA"/>
</dbReference>
<sequence length="643" mass="73829">MVQYNFKQITVVPTAKDFVDIVLSKTQRKTPTVIHRHYQISRIRQFYTRKVKFTQQTFYDKLTAIVTEFPRLEELHPFYADLINALYDRDHYKLALGQINTARHLVARVGQDYSRLLKYGDSLYRCKQLKRAALGRMATIMRGQSSTLAYLEQVRQHLSRLPSINPTGRSLILCGFPNVGKSSFLNKMTRADVEVQPYPFTTRSLYVGHMDHEYLRWQVIDTPGILDHPLEDRNNIEMLAITALAHLRAAVLFFLDLSGQCGYTVPQQVHLFNSIRPLFANKPLVVCANKADVLKIAELDEESRALLDGLQSEGVPVMEMSNLTEEGLIRVKNEACDLLLKQRVEAKLAGKKIGEVANRLYVALPKPRDDKPRPPMIPEAVTRKRQLAAQGIEVEKKPRKLEREIELEMGHDYVLDLQKNWLLEKEEWKQDAIPEIWEGHNIQDFIDPDILERLRQLEREEDARAGAGYYDIDQPESDDEMQAIRHTARLIREKKALRKLESRERKGVKGAKMPRTGKKMSTDDVEEGMEELGVDVDADATAHMSAGRSRSRLRDRSAQRRRDADVAADEERRSRSRSRSRPPRSESGVRDAAMAGKARLMAKQSQRKNNQLARKGEADRHVFIAKPKHLFSGKRGIGKTDRR</sequence>
<keyword evidence="12" id="KW-1185">Reference proteome</keyword>
<protein>
    <recommendedName>
        <fullName evidence="6">Nucleolar GTP-binding protein 1</fullName>
    </recommendedName>
</protein>
<dbReference type="STRING" id="282301.A0A267EHU4"/>
<dbReference type="PIRSF" id="PIRSF038919">
    <property type="entry name" value="NOG1"/>
    <property type="match status" value="1"/>
</dbReference>
<dbReference type="InterPro" id="IPR031167">
    <property type="entry name" value="G_OBG"/>
</dbReference>
<evidence type="ECO:0000256" key="5">
    <source>
        <dbReference type="ARBA" id="ARBA00023242"/>
    </source>
</evidence>
<dbReference type="PANTHER" id="PTHR45759">
    <property type="entry name" value="NUCLEOLAR GTP-BINDING PROTEIN 1"/>
    <property type="match status" value="1"/>
</dbReference>
<dbReference type="Gene3D" id="3.40.50.300">
    <property type="entry name" value="P-loop containing nucleotide triphosphate hydrolases"/>
    <property type="match status" value="1"/>
</dbReference>
<dbReference type="InterPro" id="IPR010674">
    <property type="entry name" value="NOG1_Rossman_fold_dom"/>
</dbReference>
<dbReference type="EMBL" id="NIVC01001401">
    <property type="protein sequence ID" value="PAA68359.1"/>
    <property type="molecule type" value="Genomic_DNA"/>
</dbReference>
<feature type="compositionally biased region" description="Polar residues" evidence="7">
    <location>
        <begin position="603"/>
        <end position="612"/>
    </location>
</feature>
<evidence type="ECO:0000256" key="1">
    <source>
        <dbReference type="ARBA" id="ARBA00004604"/>
    </source>
</evidence>
<evidence type="ECO:0000313" key="10">
    <source>
        <dbReference type="EMBL" id="PAA68359.1"/>
    </source>
</evidence>
<feature type="compositionally biased region" description="Basic and acidic residues" evidence="7">
    <location>
        <begin position="552"/>
        <end position="573"/>
    </location>
</feature>
<proteinExistence type="inferred from homology"/>
<feature type="region of interest" description="Disordered" evidence="7">
    <location>
        <begin position="501"/>
        <end position="643"/>
    </location>
</feature>
<accession>A0A267EHU4</accession>
<organism evidence="9 12">
    <name type="scientific">Macrostomum lignano</name>
    <dbReference type="NCBI Taxonomy" id="282301"/>
    <lineage>
        <taxon>Eukaryota</taxon>
        <taxon>Metazoa</taxon>
        <taxon>Spiralia</taxon>
        <taxon>Lophotrochozoa</taxon>
        <taxon>Platyhelminthes</taxon>
        <taxon>Rhabditophora</taxon>
        <taxon>Macrostomorpha</taxon>
        <taxon>Macrostomida</taxon>
        <taxon>Macrostomidae</taxon>
        <taxon>Macrostomum</taxon>
    </lineage>
</organism>
<comment type="subcellular location">
    <subcellularLocation>
        <location evidence="1 6">Nucleus</location>
        <location evidence="1 6">Nucleolus</location>
    </subcellularLocation>
</comment>
<evidence type="ECO:0000256" key="6">
    <source>
        <dbReference type="PIRNR" id="PIRNR038919"/>
    </source>
</evidence>
<evidence type="ECO:0000313" key="9">
    <source>
        <dbReference type="EMBL" id="PAA60497.1"/>
    </source>
</evidence>
<dbReference type="Pfam" id="PF06858">
    <property type="entry name" value="NOG1"/>
    <property type="match status" value="1"/>
</dbReference>
<dbReference type="SUPFAM" id="SSF52540">
    <property type="entry name" value="P-loop containing nucleoside triphosphate hydrolases"/>
    <property type="match status" value="1"/>
</dbReference>
<dbReference type="Gene3D" id="1.20.120.1190">
    <property type="match status" value="1"/>
</dbReference>
<name>A0A267EHU4_9PLAT</name>
<dbReference type="Pfam" id="PF08155">
    <property type="entry name" value="NOGCT"/>
    <property type="match status" value="1"/>
</dbReference>
<keyword evidence="2 6" id="KW-0690">Ribosome biogenesis</keyword>
<dbReference type="InterPro" id="IPR027417">
    <property type="entry name" value="P-loop_NTPase"/>
</dbReference>
<dbReference type="PROSITE" id="PS51710">
    <property type="entry name" value="G_OBG"/>
    <property type="match status" value="1"/>
</dbReference>
<dbReference type="InterPro" id="IPR006073">
    <property type="entry name" value="GTP-bd"/>
</dbReference>
<dbReference type="FunFam" id="1.20.120.1190:FF:000001">
    <property type="entry name" value="Nucleolar GTP-binding protein 1"/>
    <property type="match status" value="1"/>
</dbReference>
<evidence type="ECO:0000313" key="11">
    <source>
        <dbReference type="EMBL" id="PAA68375.1"/>
    </source>
</evidence>
<dbReference type="AlphaFoldDB" id="A0A267EHU4"/>
<comment type="function">
    <text evidence="6">Involved in the biogenesis of the 60S ribosomal subunit.</text>
</comment>
<dbReference type="GO" id="GO:0005730">
    <property type="term" value="C:nucleolus"/>
    <property type="evidence" value="ECO:0007669"/>
    <property type="project" value="UniProtKB-SubCell"/>
</dbReference>
<evidence type="ECO:0000256" key="3">
    <source>
        <dbReference type="ARBA" id="ARBA00022741"/>
    </source>
</evidence>
<gene>
    <name evidence="10" type="ORF">BOX15_Mlig013246g2</name>
    <name evidence="11" type="ORF">BOX15_Mlig013246g4</name>
    <name evidence="9" type="ORF">BOX15_Mlig021681g3</name>
</gene>
<dbReference type="PRINTS" id="PR00326">
    <property type="entry name" value="GTP1OBG"/>
</dbReference>
<dbReference type="Proteomes" id="UP000215902">
    <property type="component" value="Unassembled WGS sequence"/>
</dbReference>
<evidence type="ECO:0000313" key="12">
    <source>
        <dbReference type="Proteomes" id="UP000215902"/>
    </source>
</evidence>
<feature type="domain" description="OBG-type G" evidence="8">
    <location>
        <begin position="169"/>
        <end position="340"/>
    </location>
</feature>